<evidence type="ECO:0000256" key="5">
    <source>
        <dbReference type="ARBA" id="ARBA00023203"/>
    </source>
</evidence>
<keyword evidence="5" id="KW-0009">Actin-binding</keyword>
<accession>A0A0F4Z4I7</accession>
<dbReference type="STRING" id="1408163.A0A0F4Z4I7"/>
<dbReference type="EMBL" id="LASV01000030">
    <property type="protein sequence ID" value="KKA25235.1"/>
    <property type="molecule type" value="Genomic_DNA"/>
</dbReference>
<keyword evidence="6" id="KW-0206">Cytoskeleton</keyword>
<keyword evidence="10" id="KW-1185">Reference proteome</keyword>
<evidence type="ECO:0000256" key="3">
    <source>
        <dbReference type="ARBA" id="ARBA00014038"/>
    </source>
</evidence>
<organism evidence="9 10">
    <name type="scientific">Rasamsonia emersonii (strain ATCC 16479 / CBS 393.64 / IMI 116815)</name>
    <dbReference type="NCBI Taxonomy" id="1408163"/>
    <lineage>
        <taxon>Eukaryota</taxon>
        <taxon>Fungi</taxon>
        <taxon>Dikarya</taxon>
        <taxon>Ascomycota</taxon>
        <taxon>Pezizomycotina</taxon>
        <taxon>Eurotiomycetes</taxon>
        <taxon>Eurotiomycetidae</taxon>
        <taxon>Eurotiales</taxon>
        <taxon>Trichocomaceae</taxon>
        <taxon>Rasamsonia</taxon>
    </lineage>
</organism>
<feature type="region of interest" description="Disordered" evidence="8">
    <location>
        <begin position="443"/>
        <end position="586"/>
    </location>
</feature>
<evidence type="ECO:0000256" key="4">
    <source>
        <dbReference type="ARBA" id="ARBA00022467"/>
    </source>
</evidence>
<feature type="compositionally biased region" description="Low complexity" evidence="8">
    <location>
        <begin position="222"/>
        <end position="236"/>
    </location>
</feature>
<dbReference type="PANTHER" id="PTHR42106">
    <property type="entry name" value="CHROMOSOME 10, WHOLE GENOME SHOTGUN SEQUENCE"/>
    <property type="match status" value="1"/>
</dbReference>
<dbReference type="GO" id="GO:0051016">
    <property type="term" value="P:barbed-end actin filament capping"/>
    <property type="evidence" value="ECO:0007669"/>
    <property type="project" value="InterPro"/>
</dbReference>
<dbReference type="AlphaFoldDB" id="A0A0F4Z4I7"/>
<dbReference type="FunFam" id="3.90.1150.210:FF:000003">
    <property type="entry name" value="F-actin-capping protein subunit alpha"/>
    <property type="match status" value="1"/>
</dbReference>
<evidence type="ECO:0000256" key="8">
    <source>
        <dbReference type="SAM" id="MobiDB-lite"/>
    </source>
</evidence>
<proteinExistence type="inferred from homology"/>
<name>A0A0F4Z4I7_RASE3</name>
<comment type="caution">
    <text evidence="9">The sequence shown here is derived from an EMBL/GenBank/DDBJ whole genome shotgun (WGS) entry which is preliminary data.</text>
</comment>
<gene>
    <name evidence="9" type="ORF">T310_0731</name>
</gene>
<evidence type="ECO:0000256" key="6">
    <source>
        <dbReference type="ARBA" id="ARBA00023212"/>
    </source>
</evidence>
<feature type="compositionally biased region" description="Polar residues" evidence="8">
    <location>
        <begin position="466"/>
        <end position="493"/>
    </location>
</feature>
<feature type="region of interest" description="Disordered" evidence="8">
    <location>
        <begin position="168"/>
        <end position="253"/>
    </location>
</feature>
<evidence type="ECO:0000313" key="9">
    <source>
        <dbReference type="EMBL" id="KKA25235.1"/>
    </source>
</evidence>
<feature type="region of interest" description="Disordered" evidence="8">
    <location>
        <begin position="369"/>
        <end position="396"/>
    </location>
</feature>
<feature type="compositionally biased region" description="Low complexity" evidence="8">
    <location>
        <begin position="1"/>
        <end position="12"/>
    </location>
</feature>
<keyword evidence="4" id="KW-0117">Actin capping</keyword>
<reference evidence="9 10" key="1">
    <citation type="submission" date="2015-04" db="EMBL/GenBank/DDBJ databases">
        <authorList>
            <person name="Heijne W.H."/>
            <person name="Fedorova N.D."/>
            <person name="Nierman W.C."/>
            <person name="Vollebregt A.W."/>
            <person name="Zhao Z."/>
            <person name="Wu L."/>
            <person name="Kumar M."/>
            <person name="Stam H."/>
            <person name="van den Berg M.A."/>
            <person name="Pel H.J."/>
        </authorList>
    </citation>
    <scope>NUCLEOTIDE SEQUENCE [LARGE SCALE GENOMIC DNA]</scope>
    <source>
        <strain evidence="9 10">CBS 393.64</strain>
    </source>
</reference>
<dbReference type="SUPFAM" id="SSF90096">
    <property type="entry name" value="Subunits of heterodimeric actin filament capping protein Capz"/>
    <property type="match status" value="1"/>
</dbReference>
<dbReference type="OrthoDB" id="340550at2759"/>
<comment type="function">
    <text evidence="7">F-actin-capping proteins bind in a Ca(2+)-independent manner to the fast growing ends of actin filaments (barbed end) thereby blocking the exchange of subunits at these ends. Unlike other capping proteins (such as gelsolin and severin), these proteins do not sever actin filaments.</text>
</comment>
<dbReference type="GO" id="GO:0003779">
    <property type="term" value="F:actin binding"/>
    <property type="evidence" value="ECO:0007669"/>
    <property type="project" value="UniProtKB-KW"/>
</dbReference>
<feature type="compositionally biased region" description="Polar residues" evidence="8">
    <location>
        <begin position="88"/>
        <end position="110"/>
    </location>
</feature>
<sequence length="1017" mass="109885">MAETTSSSSITTALETRLPESFWQHRQRSTTEQSDSEENTSSSSSRGHLQPPRQSPKSRSLSDAAKHASSLQPPAVRELSQSSKDDTAASNTNNPATPQKSHPSHPSLQGLSLHLPPRPFATNSPSISRAPLSPKLDAPQIYGSPASVLPRRSRGLDFSRACTNLHHSTLAESSPDSSPTIGSRGVNIPQRRGTGASGLNSPSTAFGQNFSGSGTADRTAMSSSVSSVNMLESDTSSSEEDDDDDPMNGDRDDAMITATPLVNKVAGGSASNPFGAPLVQSPGSDWMGVNSPTAANLLSFRRARFRSGRKSRHSSSSASGNSSKPSPGPLSPPVLKSIETSNGGYFAREMSKAAVHSRRESLSLGTRDLHLSDLSDDGDSRATPGDSPAGVEGGPRGVIRRAVTRRGNLLPKPKNFARIRAALMEESAPLESEAKREAEVIRQVRESDPTIQSKSPTFPIDKLHNLNPTTGSDGASNATVSDTSFRNQANRNSGGVAFWNSFDDRYRTPPPPAGMAGPSSAQGEDTTMETPQSTVFDSTVEGELSKSDAPQAANPVELRRKRRRDDDLDPESFKRRAVSPGMSVQSSPVLAHSPVVKDANAWVVPPKSTPALETGSSGHLSGKRVGLQGMNETNDGLMNMSIEQGVGGIGFQSDSRRFRGILFVALQQCPFLIKTRGFRDYCRIIKIDEFCYIFSLKGLLSSTLDDVMQLTLRGRPCPAIADRLYRSQHEHADNNPAREGNQSTFSGWGSRWVPLFLSQFSFLSTVEIASSFIEGAPPGELADVVSDIKALTSDGPDILPSLRPAFERYNEKQLATVKLPGGSQEVKHPLPTCMKASAVQSYPLESQNADLVKSLLKSFSAHAREHYPSCSYGVYPIENDTAVAVVLVANRYSPNNFWNGRYRAIYQVPVSSSSTTVTGNIYVDVHYYEDGNVALSTNKPISLSVPSLSAEAVISKIAAAERDYQEELNRAFSRLAEGAFKALRRQLPITRQKVEWEKLAGQVDRVRIMQECYSNYE</sequence>
<dbReference type="PRINTS" id="PR00191">
    <property type="entry name" value="FACTINCAPA"/>
</dbReference>
<evidence type="ECO:0000256" key="7">
    <source>
        <dbReference type="ARBA" id="ARBA00025389"/>
    </source>
</evidence>
<feature type="region of interest" description="Disordered" evidence="8">
    <location>
        <begin position="305"/>
        <end position="339"/>
    </location>
</feature>
<dbReference type="PANTHER" id="PTHR42106:SF1">
    <property type="match status" value="1"/>
</dbReference>
<feature type="compositionally biased region" description="Low complexity" evidence="8">
    <location>
        <begin position="314"/>
        <end position="325"/>
    </location>
</feature>
<feature type="region of interest" description="Disordered" evidence="8">
    <location>
        <begin position="1"/>
        <end position="151"/>
    </location>
</feature>
<feature type="compositionally biased region" description="Polar residues" evidence="8">
    <location>
        <begin position="168"/>
        <end position="181"/>
    </location>
</feature>
<dbReference type="PROSITE" id="PS00749">
    <property type="entry name" value="F_ACTIN_CAPPING_A_2"/>
    <property type="match status" value="1"/>
</dbReference>
<dbReference type="PROSITE" id="PS00748">
    <property type="entry name" value="F_ACTIN_CAPPING_A_1"/>
    <property type="match status" value="1"/>
</dbReference>
<dbReference type="GeneID" id="25312785"/>
<feature type="compositionally biased region" description="Polar residues" evidence="8">
    <location>
        <begin position="197"/>
        <end position="216"/>
    </location>
</feature>
<comment type="subcellular location">
    <subcellularLocation>
        <location evidence="1">Cytoplasm</location>
        <location evidence="1">Cytoskeleton</location>
    </subcellularLocation>
</comment>
<dbReference type="InterPro" id="IPR017865">
    <property type="entry name" value="F-actin_cap_asu_CS"/>
</dbReference>
<evidence type="ECO:0000256" key="2">
    <source>
        <dbReference type="ARBA" id="ARBA00010479"/>
    </source>
</evidence>
<feature type="compositionally biased region" description="Acidic residues" evidence="8">
    <location>
        <begin position="237"/>
        <end position="247"/>
    </location>
</feature>
<dbReference type="Pfam" id="PF01267">
    <property type="entry name" value="F-actin_cap_A"/>
    <property type="match status" value="2"/>
</dbReference>
<dbReference type="Proteomes" id="UP000053958">
    <property type="component" value="Unassembled WGS sequence"/>
</dbReference>
<dbReference type="InterPro" id="IPR037282">
    <property type="entry name" value="CapZ_alpha/beta"/>
</dbReference>
<dbReference type="InterPro" id="IPR042276">
    <property type="entry name" value="CapZ_alpha/beta_2"/>
</dbReference>
<dbReference type="GO" id="GO:0008290">
    <property type="term" value="C:F-actin capping protein complex"/>
    <property type="evidence" value="ECO:0007669"/>
    <property type="project" value="InterPro"/>
</dbReference>
<protein>
    <recommendedName>
        <fullName evidence="3">F-actin-capping protein subunit alpha</fullName>
    </recommendedName>
</protein>
<keyword evidence="6" id="KW-0963">Cytoplasm</keyword>
<dbReference type="InterPro" id="IPR002189">
    <property type="entry name" value="CapZ_alpha"/>
</dbReference>
<evidence type="ECO:0000313" key="10">
    <source>
        <dbReference type="Proteomes" id="UP000053958"/>
    </source>
</evidence>
<evidence type="ECO:0000256" key="1">
    <source>
        <dbReference type="ARBA" id="ARBA00004245"/>
    </source>
</evidence>
<dbReference type="RefSeq" id="XP_013331847.1">
    <property type="nucleotide sequence ID" value="XM_013476393.1"/>
</dbReference>
<feature type="compositionally biased region" description="Polar residues" evidence="8">
    <location>
        <begin position="522"/>
        <end position="537"/>
    </location>
</feature>
<dbReference type="Gene3D" id="3.90.1150.210">
    <property type="entry name" value="F-actin capping protein, beta subunit"/>
    <property type="match status" value="1"/>
</dbReference>
<comment type="similarity">
    <text evidence="2">Belongs to the F-actin-capping protein alpha subunit family.</text>
</comment>